<dbReference type="Proteomes" id="UP001214530">
    <property type="component" value="Chromosome"/>
</dbReference>
<gene>
    <name evidence="1" type="ORF">P0Y49_10890</name>
</gene>
<name>A0AAJ5WFI7_9SPHI</name>
<dbReference type="EMBL" id="CP119313">
    <property type="protein sequence ID" value="WEK21642.1"/>
    <property type="molecule type" value="Genomic_DNA"/>
</dbReference>
<evidence type="ECO:0000313" key="1">
    <source>
        <dbReference type="EMBL" id="WEK21642.1"/>
    </source>
</evidence>
<proteinExistence type="predicted"/>
<dbReference type="AlphaFoldDB" id="A0AAJ5WFI7"/>
<evidence type="ECO:0000313" key="2">
    <source>
        <dbReference type="Proteomes" id="UP001214530"/>
    </source>
</evidence>
<organism evidence="1 2">
    <name type="scientific">Candidatus Pedobacter colombiensis</name>
    <dbReference type="NCBI Taxonomy" id="3121371"/>
    <lineage>
        <taxon>Bacteria</taxon>
        <taxon>Pseudomonadati</taxon>
        <taxon>Bacteroidota</taxon>
        <taxon>Sphingobacteriia</taxon>
        <taxon>Sphingobacteriales</taxon>
        <taxon>Sphingobacteriaceae</taxon>
        <taxon>Pedobacter</taxon>
    </lineage>
</organism>
<reference evidence="1" key="1">
    <citation type="submission" date="2023-03" db="EMBL/GenBank/DDBJ databases">
        <title>Andean soil-derived lignocellulolytic bacterial consortium as a source of novel taxa and putative plastic-active enzymes.</title>
        <authorList>
            <person name="Diaz-Garcia L."/>
            <person name="Chuvochina M."/>
            <person name="Feuerriegel G."/>
            <person name="Bunk B."/>
            <person name="Sproer C."/>
            <person name="Streit W.R."/>
            <person name="Rodriguez L.M."/>
            <person name="Overmann J."/>
            <person name="Jimenez D.J."/>
        </authorList>
    </citation>
    <scope>NUCLEOTIDE SEQUENCE</scope>
    <source>
        <strain evidence="1">MAG 3858</strain>
    </source>
</reference>
<accession>A0AAJ5WFI7</accession>
<dbReference type="InterPro" id="IPR014710">
    <property type="entry name" value="RmlC-like_jellyroll"/>
</dbReference>
<protein>
    <submittedName>
        <fullName evidence="1">Uncharacterized protein</fullName>
    </submittedName>
</protein>
<dbReference type="Gene3D" id="2.60.120.10">
    <property type="entry name" value="Jelly Rolls"/>
    <property type="match status" value="1"/>
</dbReference>
<sequence length="202" mass="23953">MDNCNIHDKQKLITQYVIPSLGSQLSEDQGFITQLILHSRLILSIKNQQIETPGPFEDAYVWFSIDAMVHSYYFCPHRFVKKGTRIWKKREFILFTSCLLDQQLRTDYLEMLENGRMIFIKYAHVLSLMERYPELENQIKLVSINNERYYHNRNLMLNKPPVERVRQLIAENPLFVNSTSRSIQAMHVNLTRNGYANQLKKL</sequence>